<evidence type="ECO:0000313" key="2">
    <source>
        <dbReference type="Proteomes" id="UP000280842"/>
    </source>
</evidence>
<proteinExistence type="predicted"/>
<dbReference type="AlphaFoldDB" id="A0A3M0C2A4"/>
<name>A0A3M0C2A4_9AQUI</name>
<reference evidence="1 2" key="1">
    <citation type="submission" date="2018-10" db="EMBL/GenBank/DDBJ databases">
        <title>Genomic Encyclopedia of Archaeal and Bacterial Type Strains, Phase II (KMG-II): from individual species to whole genera.</title>
        <authorList>
            <person name="Goeker M."/>
        </authorList>
    </citation>
    <scope>NUCLEOTIDE SEQUENCE [LARGE SCALE GENOMIC DNA]</scope>
    <source>
        <strain evidence="1 2">VM1</strain>
    </source>
</reference>
<gene>
    <name evidence="1" type="ORF">CLV39_0725</name>
</gene>
<accession>A0A3M0C2A4</accession>
<dbReference type="Proteomes" id="UP000280842">
    <property type="component" value="Unassembled WGS sequence"/>
</dbReference>
<dbReference type="EMBL" id="REFO01000011">
    <property type="protein sequence ID" value="RMA97072.1"/>
    <property type="molecule type" value="Genomic_DNA"/>
</dbReference>
<organism evidence="1 2">
    <name type="scientific">Hydrogenothermus marinus</name>
    <dbReference type="NCBI Taxonomy" id="133270"/>
    <lineage>
        <taxon>Bacteria</taxon>
        <taxon>Pseudomonadati</taxon>
        <taxon>Aquificota</taxon>
        <taxon>Aquificia</taxon>
        <taxon>Aquificales</taxon>
        <taxon>Hydrogenothermaceae</taxon>
        <taxon>Hydrogenothermus</taxon>
    </lineage>
</organism>
<keyword evidence="2" id="KW-1185">Reference proteome</keyword>
<evidence type="ECO:0000313" key="1">
    <source>
        <dbReference type="EMBL" id="RMA97072.1"/>
    </source>
</evidence>
<dbReference type="RefSeq" id="WP_121922864.1">
    <property type="nucleotide sequence ID" value="NZ_REFO01000011.1"/>
</dbReference>
<comment type="caution">
    <text evidence="1">The sequence shown here is derived from an EMBL/GenBank/DDBJ whole genome shotgun (WGS) entry which is preliminary data.</text>
</comment>
<protein>
    <submittedName>
        <fullName evidence="1">Uncharacterized protein</fullName>
    </submittedName>
</protein>
<sequence>MEFDREKLIDLVPEQRVGIDVDEKMTVYISKEFDEDFQKYIYVAEFENFTMKFENVDELIYTVYRMSLFQ</sequence>